<dbReference type="NCBIfam" id="TIGR00046">
    <property type="entry name" value="RsmE family RNA methyltransferase"/>
    <property type="match status" value="1"/>
</dbReference>
<dbReference type="PIRSF" id="PIRSF015601">
    <property type="entry name" value="MTase_slr0722"/>
    <property type="match status" value="1"/>
</dbReference>
<dbReference type="EMBL" id="QGDO01000007">
    <property type="protein sequence ID" value="PWJ38609.1"/>
    <property type="molecule type" value="Genomic_DNA"/>
</dbReference>
<dbReference type="AlphaFoldDB" id="A0A315Z5X4"/>
<evidence type="ECO:0000256" key="4">
    <source>
        <dbReference type="ARBA" id="ARBA00022552"/>
    </source>
</evidence>
<evidence type="ECO:0000256" key="7">
    <source>
        <dbReference type="ARBA" id="ARBA00022691"/>
    </source>
</evidence>
<keyword evidence="4 10" id="KW-0698">rRNA processing</keyword>
<sequence>MRIFYEPSLSPEQTTIHLNQDDSKHAIKVLRLKNGDEVLLTDGKGYFYESVISDSNPKKCLLEIVKVEKQEKNQSYSVHIAIAPTKNMDRIEYFVEKAAEFGIDQITFFTSKNSERKVLKVDRIERILVSAIKQSKKAYLPIISELQPFEACLKNIQESERFIAYVPENPEHHFFKELPKSTESIIFVGPEGGFTPEEIELAKSYNVKPVSLGNSRLRTETAGIASCQIIHLKNL</sequence>
<evidence type="ECO:0000256" key="5">
    <source>
        <dbReference type="ARBA" id="ARBA00022603"/>
    </source>
</evidence>
<dbReference type="InterPro" id="IPR029028">
    <property type="entry name" value="Alpha/beta_knot_MTases"/>
</dbReference>
<keyword evidence="7 10" id="KW-0949">S-adenosyl-L-methionine</keyword>
<feature type="domain" description="Ribosomal RNA small subunit methyltransferase E PUA-like" evidence="12">
    <location>
        <begin position="18"/>
        <end position="64"/>
    </location>
</feature>
<comment type="function">
    <text evidence="8 10">Specifically methylates the N3 position of the uracil ring of uridine 1498 (m3U1498) in 16S rRNA. Acts on the fully assembled 30S ribosomal subunit.</text>
</comment>
<dbReference type="NCBIfam" id="NF008702">
    <property type="entry name" value="PRK11713.6-1"/>
    <property type="match status" value="1"/>
</dbReference>
<dbReference type="PANTHER" id="PTHR30027">
    <property type="entry name" value="RIBOSOMAL RNA SMALL SUBUNIT METHYLTRANSFERASE E"/>
    <property type="match status" value="1"/>
</dbReference>
<dbReference type="RefSeq" id="WP_109621840.1">
    <property type="nucleotide sequence ID" value="NZ_QGDO01000007.1"/>
</dbReference>
<dbReference type="InterPro" id="IPR046887">
    <property type="entry name" value="RsmE_PUA-like"/>
</dbReference>
<dbReference type="SUPFAM" id="SSF88697">
    <property type="entry name" value="PUA domain-like"/>
    <property type="match status" value="1"/>
</dbReference>
<comment type="caution">
    <text evidence="13">The sequence shown here is derived from an EMBL/GenBank/DDBJ whole genome shotgun (WGS) entry which is preliminary data.</text>
</comment>
<dbReference type="SUPFAM" id="SSF75217">
    <property type="entry name" value="alpha/beta knot"/>
    <property type="match status" value="1"/>
</dbReference>
<dbReference type="Proteomes" id="UP000245535">
    <property type="component" value="Unassembled WGS sequence"/>
</dbReference>
<evidence type="ECO:0000256" key="1">
    <source>
        <dbReference type="ARBA" id="ARBA00004496"/>
    </source>
</evidence>
<dbReference type="Gene3D" id="3.40.1280.10">
    <property type="match status" value="1"/>
</dbReference>
<evidence type="ECO:0000256" key="9">
    <source>
        <dbReference type="ARBA" id="ARBA00047944"/>
    </source>
</evidence>
<comment type="subcellular location">
    <subcellularLocation>
        <location evidence="1 10">Cytoplasm</location>
    </subcellularLocation>
</comment>
<comment type="similarity">
    <text evidence="2 10">Belongs to the RNA methyltransferase RsmE family.</text>
</comment>
<gene>
    <name evidence="13" type="ORF">BC781_107199</name>
</gene>
<evidence type="ECO:0000313" key="14">
    <source>
        <dbReference type="Proteomes" id="UP000245535"/>
    </source>
</evidence>
<evidence type="ECO:0000259" key="12">
    <source>
        <dbReference type="Pfam" id="PF20260"/>
    </source>
</evidence>
<accession>A0A315Z5X4</accession>
<feature type="domain" description="Ribosomal RNA small subunit methyltransferase E methyltransferase" evidence="11">
    <location>
        <begin position="74"/>
        <end position="230"/>
    </location>
</feature>
<dbReference type="Gene3D" id="2.40.240.20">
    <property type="entry name" value="Hypothetical PUA domain-like, domain 1"/>
    <property type="match status" value="1"/>
</dbReference>
<evidence type="ECO:0000256" key="8">
    <source>
        <dbReference type="ARBA" id="ARBA00025699"/>
    </source>
</evidence>
<keyword evidence="3 10" id="KW-0963">Cytoplasm</keyword>
<organism evidence="13 14">
    <name type="scientific">Sediminitomix flava</name>
    <dbReference type="NCBI Taxonomy" id="379075"/>
    <lineage>
        <taxon>Bacteria</taxon>
        <taxon>Pseudomonadati</taxon>
        <taxon>Bacteroidota</taxon>
        <taxon>Cytophagia</taxon>
        <taxon>Cytophagales</taxon>
        <taxon>Flammeovirgaceae</taxon>
        <taxon>Sediminitomix</taxon>
    </lineage>
</organism>
<comment type="catalytic activity">
    <reaction evidence="9 10">
        <text>uridine(1498) in 16S rRNA + S-adenosyl-L-methionine = N(3)-methyluridine(1498) in 16S rRNA + S-adenosyl-L-homocysteine + H(+)</text>
        <dbReference type="Rhea" id="RHEA:42920"/>
        <dbReference type="Rhea" id="RHEA-COMP:10283"/>
        <dbReference type="Rhea" id="RHEA-COMP:10284"/>
        <dbReference type="ChEBI" id="CHEBI:15378"/>
        <dbReference type="ChEBI" id="CHEBI:57856"/>
        <dbReference type="ChEBI" id="CHEBI:59789"/>
        <dbReference type="ChEBI" id="CHEBI:65315"/>
        <dbReference type="ChEBI" id="CHEBI:74502"/>
        <dbReference type="EC" id="2.1.1.193"/>
    </reaction>
</comment>
<dbReference type="InterPro" id="IPR015947">
    <property type="entry name" value="PUA-like_sf"/>
</dbReference>
<dbReference type="Pfam" id="PF20260">
    <property type="entry name" value="PUA_4"/>
    <property type="match status" value="1"/>
</dbReference>
<dbReference type="GO" id="GO:0070475">
    <property type="term" value="P:rRNA base methylation"/>
    <property type="evidence" value="ECO:0007669"/>
    <property type="project" value="TreeGrafter"/>
</dbReference>
<dbReference type="GO" id="GO:0005737">
    <property type="term" value="C:cytoplasm"/>
    <property type="evidence" value="ECO:0007669"/>
    <property type="project" value="UniProtKB-SubCell"/>
</dbReference>
<evidence type="ECO:0000313" key="13">
    <source>
        <dbReference type="EMBL" id="PWJ38609.1"/>
    </source>
</evidence>
<dbReference type="InterPro" id="IPR006700">
    <property type="entry name" value="RsmE"/>
</dbReference>
<evidence type="ECO:0000256" key="2">
    <source>
        <dbReference type="ARBA" id="ARBA00005528"/>
    </source>
</evidence>
<evidence type="ECO:0000256" key="6">
    <source>
        <dbReference type="ARBA" id="ARBA00022679"/>
    </source>
</evidence>
<evidence type="ECO:0000256" key="10">
    <source>
        <dbReference type="PIRNR" id="PIRNR015601"/>
    </source>
</evidence>
<dbReference type="InterPro" id="IPR029026">
    <property type="entry name" value="tRNA_m1G_MTases_N"/>
</dbReference>
<dbReference type="PANTHER" id="PTHR30027:SF3">
    <property type="entry name" value="16S RRNA (URACIL(1498)-N(3))-METHYLTRANSFERASE"/>
    <property type="match status" value="1"/>
</dbReference>
<reference evidence="13 14" key="1">
    <citation type="submission" date="2018-03" db="EMBL/GenBank/DDBJ databases">
        <title>Genomic Encyclopedia of Archaeal and Bacterial Type Strains, Phase II (KMG-II): from individual species to whole genera.</title>
        <authorList>
            <person name="Goeker M."/>
        </authorList>
    </citation>
    <scope>NUCLEOTIDE SEQUENCE [LARGE SCALE GENOMIC DNA]</scope>
    <source>
        <strain evidence="13 14">DSM 28229</strain>
    </source>
</reference>
<evidence type="ECO:0000256" key="3">
    <source>
        <dbReference type="ARBA" id="ARBA00022490"/>
    </source>
</evidence>
<dbReference type="OrthoDB" id="9815641at2"/>
<evidence type="ECO:0000259" key="11">
    <source>
        <dbReference type="Pfam" id="PF04452"/>
    </source>
</evidence>
<keyword evidence="6 10" id="KW-0808">Transferase</keyword>
<dbReference type="CDD" id="cd18084">
    <property type="entry name" value="RsmE-like"/>
    <property type="match status" value="1"/>
</dbReference>
<protein>
    <recommendedName>
        <fullName evidence="10">Ribosomal RNA small subunit methyltransferase E</fullName>
        <ecNumber evidence="10">2.1.1.193</ecNumber>
    </recommendedName>
</protein>
<dbReference type="InterPro" id="IPR046886">
    <property type="entry name" value="RsmE_MTase_dom"/>
</dbReference>
<name>A0A315Z5X4_SEDFL</name>
<dbReference type="Pfam" id="PF04452">
    <property type="entry name" value="Methyltrans_RNA"/>
    <property type="match status" value="1"/>
</dbReference>
<dbReference type="GO" id="GO:0070042">
    <property type="term" value="F:rRNA (uridine-N3-)-methyltransferase activity"/>
    <property type="evidence" value="ECO:0007669"/>
    <property type="project" value="TreeGrafter"/>
</dbReference>
<keyword evidence="14" id="KW-1185">Reference proteome</keyword>
<proteinExistence type="inferred from homology"/>
<dbReference type="EC" id="2.1.1.193" evidence="10"/>
<keyword evidence="5 10" id="KW-0489">Methyltransferase</keyword>